<feature type="chain" id="PRO_5035471336" evidence="1">
    <location>
        <begin position="19"/>
        <end position="149"/>
    </location>
</feature>
<dbReference type="EMBL" id="KZ308172">
    <property type="protein sequence ID" value="KAG8223749.1"/>
    <property type="molecule type" value="Genomic_DNA"/>
</dbReference>
<evidence type="ECO:0000313" key="2">
    <source>
        <dbReference type="EMBL" id="KAG8223749.1"/>
    </source>
</evidence>
<accession>A0A8K0JWM2</accession>
<evidence type="ECO:0000256" key="1">
    <source>
        <dbReference type="SAM" id="SignalP"/>
    </source>
</evidence>
<keyword evidence="1" id="KW-0732">Signal</keyword>
<comment type="caution">
    <text evidence="2">The sequence shown here is derived from an EMBL/GenBank/DDBJ whole genome shotgun (WGS) entry which is preliminary data.</text>
</comment>
<dbReference type="Proteomes" id="UP000792457">
    <property type="component" value="Unassembled WGS sequence"/>
</dbReference>
<organism evidence="2 3">
    <name type="scientific">Ladona fulva</name>
    <name type="common">Scarce chaser dragonfly</name>
    <name type="synonym">Libellula fulva</name>
    <dbReference type="NCBI Taxonomy" id="123851"/>
    <lineage>
        <taxon>Eukaryota</taxon>
        <taxon>Metazoa</taxon>
        <taxon>Ecdysozoa</taxon>
        <taxon>Arthropoda</taxon>
        <taxon>Hexapoda</taxon>
        <taxon>Insecta</taxon>
        <taxon>Pterygota</taxon>
        <taxon>Palaeoptera</taxon>
        <taxon>Odonata</taxon>
        <taxon>Epiprocta</taxon>
        <taxon>Anisoptera</taxon>
        <taxon>Libelluloidea</taxon>
        <taxon>Libellulidae</taxon>
        <taxon>Ladona</taxon>
    </lineage>
</organism>
<gene>
    <name evidence="2" type="ORF">J437_LFUL003114</name>
</gene>
<feature type="signal peptide" evidence="1">
    <location>
        <begin position="1"/>
        <end position="18"/>
    </location>
</feature>
<name>A0A8K0JWM2_LADFU</name>
<dbReference type="AlphaFoldDB" id="A0A8K0JWM2"/>
<proteinExistence type="predicted"/>
<protein>
    <submittedName>
        <fullName evidence="2">Uncharacterized protein</fullName>
    </submittedName>
</protein>
<reference evidence="2" key="2">
    <citation type="submission" date="2017-10" db="EMBL/GenBank/DDBJ databases">
        <title>Ladona fulva Genome sequencing and assembly.</title>
        <authorList>
            <person name="Murali S."/>
            <person name="Richards S."/>
            <person name="Bandaranaike D."/>
            <person name="Bellair M."/>
            <person name="Blankenburg K."/>
            <person name="Chao H."/>
            <person name="Dinh H."/>
            <person name="Doddapaneni H."/>
            <person name="Dugan-Rocha S."/>
            <person name="Elkadiri S."/>
            <person name="Gnanaolivu R."/>
            <person name="Hernandez B."/>
            <person name="Skinner E."/>
            <person name="Javaid M."/>
            <person name="Lee S."/>
            <person name="Li M."/>
            <person name="Ming W."/>
            <person name="Munidasa M."/>
            <person name="Muniz J."/>
            <person name="Nguyen L."/>
            <person name="Hughes D."/>
            <person name="Osuji N."/>
            <person name="Pu L.-L."/>
            <person name="Puazo M."/>
            <person name="Qu C."/>
            <person name="Quiroz J."/>
            <person name="Raj R."/>
            <person name="Weissenberger G."/>
            <person name="Xin Y."/>
            <person name="Zou X."/>
            <person name="Han Y."/>
            <person name="Worley K."/>
            <person name="Muzny D."/>
            <person name="Gibbs R."/>
        </authorList>
    </citation>
    <scope>NUCLEOTIDE SEQUENCE</scope>
    <source>
        <strain evidence="2">Sampled in the wild</strain>
    </source>
</reference>
<dbReference type="OrthoDB" id="6334013at2759"/>
<evidence type="ECO:0000313" key="3">
    <source>
        <dbReference type="Proteomes" id="UP000792457"/>
    </source>
</evidence>
<keyword evidence="3" id="KW-1185">Reference proteome</keyword>
<reference evidence="2" key="1">
    <citation type="submission" date="2013-04" db="EMBL/GenBank/DDBJ databases">
        <authorList>
            <person name="Qu J."/>
            <person name="Murali S.C."/>
            <person name="Bandaranaike D."/>
            <person name="Bellair M."/>
            <person name="Blankenburg K."/>
            <person name="Chao H."/>
            <person name="Dinh H."/>
            <person name="Doddapaneni H."/>
            <person name="Downs B."/>
            <person name="Dugan-Rocha S."/>
            <person name="Elkadiri S."/>
            <person name="Gnanaolivu R.D."/>
            <person name="Hernandez B."/>
            <person name="Javaid M."/>
            <person name="Jayaseelan J.C."/>
            <person name="Lee S."/>
            <person name="Li M."/>
            <person name="Ming W."/>
            <person name="Munidasa M."/>
            <person name="Muniz J."/>
            <person name="Nguyen L."/>
            <person name="Ongeri F."/>
            <person name="Osuji N."/>
            <person name="Pu L.-L."/>
            <person name="Puazo M."/>
            <person name="Qu C."/>
            <person name="Quiroz J."/>
            <person name="Raj R."/>
            <person name="Weissenberger G."/>
            <person name="Xin Y."/>
            <person name="Zou X."/>
            <person name="Han Y."/>
            <person name="Richards S."/>
            <person name="Worley K."/>
            <person name="Muzny D."/>
            <person name="Gibbs R."/>
        </authorList>
    </citation>
    <scope>NUCLEOTIDE SEQUENCE</scope>
    <source>
        <strain evidence="2">Sampled in the wild</strain>
    </source>
</reference>
<sequence>MKGLFLLVILGVFHYTSATGGKCSCAVFLKDGSSSRPVADTRILSTDDTDLDDCGDAGRAACERSCYDTVSAFSLTHELLIDKLTDGGKLEHTNKDGKTVADIACGRLARELSRGEIGSFVKVCGGEWTFHHGTTPKHLCCQNNHSVAC</sequence>